<dbReference type="RefSeq" id="WP_379664942.1">
    <property type="nucleotide sequence ID" value="NZ_JBHULH010000001.1"/>
</dbReference>
<evidence type="ECO:0008006" key="3">
    <source>
        <dbReference type="Google" id="ProtNLM"/>
    </source>
</evidence>
<accession>A0ABW5LMZ2</accession>
<evidence type="ECO:0000313" key="2">
    <source>
        <dbReference type="Proteomes" id="UP001597508"/>
    </source>
</evidence>
<sequence>MNYRKFKLELNVFKLLLFTIATSFVSYGQEKIEDQELDSLLDELFFNDAQMVDDLLNSINEYDFIYATVTYNTNTFFAGRDSGTDQLNVIPQVSYYSSSGFNASVTSAYYEKLNPNWDFIGLTAGYGNAIGKKKIGHYNIGYSRYFFSDGFDEFNNSIDASIGVRNRNRTFGILGGVSYLFGSEQSFQISARAYGNFTLTRGTGYAIKFRPQVNFLVAEQAITFIIPPRNGNPPRIVTTEEFDLLNTQINIPISYTSSSWDFELGWNLNLPGKIDNEPSLDATNFFTFTIGYLWDLTK</sequence>
<dbReference type="Proteomes" id="UP001597508">
    <property type="component" value="Unassembled WGS sequence"/>
</dbReference>
<gene>
    <name evidence="1" type="ORF">ACFSRZ_02490</name>
</gene>
<comment type="caution">
    <text evidence="1">The sequence shown here is derived from an EMBL/GenBank/DDBJ whole genome shotgun (WGS) entry which is preliminary data.</text>
</comment>
<reference evidence="2" key="1">
    <citation type="journal article" date="2019" name="Int. J. Syst. Evol. Microbiol.">
        <title>The Global Catalogue of Microorganisms (GCM) 10K type strain sequencing project: providing services to taxonomists for standard genome sequencing and annotation.</title>
        <authorList>
            <consortium name="The Broad Institute Genomics Platform"/>
            <consortium name="The Broad Institute Genome Sequencing Center for Infectious Disease"/>
            <person name="Wu L."/>
            <person name="Ma J."/>
        </authorList>
    </citation>
    <scope>NUCLEOTIDE SEQUENCE [LARGE SCALE GENOMIC DNA]</scope>
    <source>
        <strain evidence="2">KCTC 52127</strain>
    </source>
</reference>
<protein>
    <recommendedName>
        <fullName evidence="3">DUF481 domain-containing protein</fullName>
    </recommendedName>
</protein>
<organism evidence="1 2">
    <name type="scientific">Pseudotenacibaculum haliotis</name>
    <dbReference type="NCBI Taxonomy" id="1862138"/>
    <lineage>
        <taxon>Bacteria</taxon>
        <taxon>Pseudomonadati</taxon>
        <taxon>Bacteroidota</taxon>
        <taxon>Flavobacteriia</taxon>
        <taxon>Flavobacteriales</taxon>
        <taxon>Flavobacteriaceae</taxon>
        <taxon>Pseudotenacibaculum</taxon>
    </lineage>
</organism>
<evidence type="ECO:0000313" key="1">
    <source>
        <dbReference type="EMBL" id="MFD2566223.1"/>
    </source>
</evidence>
<dbReference type="EMBL" id="JBHULH010000001">
    <property type="protein sequence ID" value="MFD2566223.1"/>
    <property type="molecule type" value="Genomic_DNA"/>
</dbReference>
<keyword evidence="2" id="KW-1185">Reference proteome</keyword>
<name>A0ABW5LMZ2_9FLAO</name>
<proteinExistence type="predicted"/>